<evidence type="ECO:0000313" key="3">
    <source>
        <dbReference type="Proteomes" id="UP001316803"/>
    </source>
</evidence>
<proteinExistence type="predicted"/>
<dbReference type="Gene3D" id="3.40.50.300">
    <property type="entry name" value="P-loop containing nucleotide triphosphate hydrolases"/>
    <property type="match status" value="1"/>
</dbReference>
<gene>
    <name evidence="2" type="ORF">OHC33_005947</name>
</gene>
<keyword evidence="1" id="KW-0812">Transmembrane</keyword>
<dbReference type="PANTHER" id="PTHR36978">
    <property type="entry name" value="P-LOOP CONTAINING NUCLEOTIDE TRIPHOSPHATE HYDROLASE"/>
    <property type="match status" value="1"/>
</dbReference>
<dbReference type="AlphaFoldDB" id="A0AAN8EV30"/>
<accession>A0AAN8EV30</accession>
<name>A0AAN8EV30_9EURO</name>
<organism evidence="2 3">
    <name type="scientific">Knufia fluminis</name>
    <dbReference type="NCBI Taxonomy" id="191047"/>
    <lineage>
        <taxon>Eukaryota</taxon>
        <taxon>Fungi</taxon>
        <taxon>Dikarya</taxon>
        <taxon>Ascomycota</taxon>
        <taxon>Pezizomycotina</taxon>
        <taxon>Eurotiomycetes</taxon>
        <taxon>Chaetothyriomycetidae</taxon>
        <taxon>Chaetothyriales</taxon>
        <taxon>Trichomeriaceae</taxon>
        <taxon>Knufia</taxon>
    </lineage>
</organism>
<dbReference type="EMBL" id="JAKLMC020000013">
    <property type="protein sequence ID" value="KAK5952828.1"/>
    <property type="molecule type" value="Genomic_DNA"/>
</dbReference>
<reference evidence="2 3" key="1">
    <citation type="submission" date="2022-12" db="EMBL/GenBank/DDBJ databases">
        <title>Genomic features and morphological characterization of a novel Knufia sp. strain isolated from spacecraft assembly facility.</title>
        <authorList>
            <person name="Teixeira M."/>
            <person name="Chander A.M."/>
            <person name="Stajich J.E."/>
            <person name="Venkateswaran K."/>
        </authorList>
    </citation>
    <scope>NUCLEOTIDE SEQUENCE [LARGE SCALE GENOMIC DNA]</scope>
    <source>
        <strain evidence="2 3">FJI-L2-BK-P2</strain>
    </source>
</reference>
<comment type="caution">
    <text evidence="2">The sequence shown here is derived from an EMBL/GenBank/DDBJ whole genome shotgun (WGS) entry which is preliminary data.</text>
</comment>
<dbReference type="InterPro" id="IPR027417">
    <property type="entry name" value="P-loop_NTPase"/>
</dbReference>
<evidence type="ECO:0008006" key="4">
    <source>
        <dbReference type="Google" id="ProtNLM"/>
    </source>
</evidence>
<protein>
    <recommendedName>
        <fullName evidence="4">P-loop containing nucleoside triphosphate hydrolase protein</fullName>
    </recommendedName>
</protein>
<dbReference type="InterPro" id="IPR040632">
    <property type="entry name" value="Sulfotransfer_4"/>
</dbReference>
<keyword evidence="1" id="KW-0472">Membrane</keyword>
<keyword evidence="3" id="KW-1185">Reference proteome</keyword>
<evidence type="ECO:0000313" key="2">
    <source>
        <dbReference type="EMBL" id="KAK5952828.1"/>
    </source>
</evidence>
<evidence type="ECO:0000256" key="1">
    <source>
        <dbReference type="SAM" id="Phobius"/>
    </source>
</evidence>
<dbReference type="Pfam" id="PF17784">
    <property type="entry name" value="Sulfotransfer_4"/>
    <property type="match status" value="1"/>
</dbReference>
<sequence>MATEADFKRIGNYARMYNPDQNIDRRKSKRTVPLEVICPGYSRTGTLSMHKAMSILGYPNPYHFSSVYDNMKESDAWVEAIDAKFNGKGSLPDKAFFDGMLGHVGAVTDTPCILFTKELVEFYPEAKVVLVERDIDSWFKSWTAFCDNAYQPVLYLLGRLDPGFMGKIVRYGWATTFPQTGFSENVDQARVRSRDAYRHHYRDVREMVPRERLLDFKLQDGWKPLCAFLGKAVPDVPFPHENDTKANTQGFAELARIGMKRIARNILAVFTIVGVPIGAAYYYQYSV</sequence>
<dbReference type="Proteomes" id="UP001316803">
    <property type="component" value="Unassembled WGS sequence"/>
</dbReference>
<dbReference type="PANTHER" id="PTHR36978:SF4">
    <property type="entry name" value="P-LOOP CONTAINING NUCLEOSIDE TRIPHOSPHATE HYDROLASE PROTEIN"/>
    <property type="match status" value="1"/>
</dbReference>
<keyword evidence="1" id="KW-1133">Transmembrane helix</keyword>
<dbReference type="SUPFAM" id="SSF52540">
    <property type="entry name" value="P-loop containing nucleoside triphosphate hydrolases"/>
    <property type="match status" value="1"/>
</dbReference>
<feature type="transmembrane region" description="Helical" evidence="1">
    <location>
        <begin position="266"/>
        <end position="284"/>
    </location>
</feature>